<feature type="compositionally biased region" description="Basic and acidic residues" evidence="1">
    <location>
        <begin position="293"/>
        <end position="302"/>
    </location>
</feature>
<protein>
    <submittedName>
        <fullName evidence="3">Golgi resident protein GCP60</fullName>
    </submittedName>
</protein>
<dbReference type="PANTHER" id="PTHR22973:SF12">
    <property type="entry name" value="LD35087P"/>
    <property type="match status" value="1"/>
</dbReference>
<dbReference type="SUPFAM" id="SSF56436">
    <property type="entry name" value="C-type lectin-like"/>
    <property type="match status" value="1"/>
</dbReference>
<dbReference type="EMBL" id="VIIS01001120">
    <property type="protein sequence ID" value="KAF0301798.1"/>
    <property type="molecule type" value="Genomic_DNA"/>
</dbReference>
<dbReference type="PROSITE" id="PS51228">
    <property type="entry name" value="ACB_2"/>
    <property type="match status" value="1"/>
</dbReference>
<dbReference type="InterPro" id="IPR016186">
    <property type="entry name" value="C-type_lectin-like/link_sf"/>
</dbReference>
<name>A0A6A4WI73_AMPAM</name>
<dbReference type="Gene3D" id="1.20.80.10">
    <property type="match status" value="1"/>
</dbReference>
<dbReference type="OrthoDB" id="5978656at2759"/>
<proteinExistence type="predicted"/>
<dbReference type="AlphaFoldDB" id="A0A6A4WI73"/>
<keyword evidence="4" id="KW-1185">Reference proteome</keyword>
<evidence type="ECO:0000313" key="4">
    <source>
        <dbReference type="Proteomes" id="UP000440578"/>
    </source>
</evidence>
<dbReference type="InterPro" id="IPR014352">
    <property type="entry name" value="FERM/acyl-CoA-bd_prot_sf"/>
</dbReference>
<sequence>MFPTFARCVSNFRIGASCQRGEQCNTGFCHPTSSTCQPSEGACPEQMLNAGGICLGLPAFRAASWTDARAACPALFGVGAALVSPINRVEQQNLQTFLVLRRAAEEQPYIGISDLQREGEFVFDAGGAPVETFSAFLAEDLALNSRRLSCATHRPVRLGVDQNGWQLNNSGKVLQPSYEQKLQLSALQQQSVHGPCRPDALPPLGVLDVIGRDRRQAWQALGELSRPEAMTRYIELLDSVCATFRPYAEAHKCDLEAKQRKLEEEQNSARQELQEQEEGRQRLEQMAIQQEQEEARRQEETKRHIKEALNQQTRAQFRAYAEQQYPGSPDQCA</sequence>
<feature type="region of interest" description="Disordered" evidence="1">
    <location>
        <begin position="264"/>
        <end position="333"/>
    </location>
</feature>
<feature type="domain" description="ACB" evidence="2">
    <location>
        <begin position="156"/>
        <end position="246"/>
    </location>
</feature>
<dbReference type="InterPro" id="IPR016187">
    <property type="entry name" value="CTDL_fold"/>
</dbReference>
<dbReference type="Pfam" id="PF00887">
    <property type="entry name" value="ACBP"/>
    <property type="match status" value="1"/>
</dbReference>
<reference evidence="3 4" key="1">
    <citation type="submission" date="2019-07" db="EMBL/GenBank/DDBJ databases">
        <title>Draft genome assembly of a fouling barnacle, Amphibalanus amphitrite (Darwin, 1854): The first reference genome for Thecostraca.</title>
        <authorList>
            <person name="Kim W."/>
        </authorList>
    </citation>
    <scope>NUCLEOTIDE SEQUENCE [LARGE SCALE GENOMIC DNA]</scope>
    <source>
        <strain evidence="3">SNU_AA5</strain>
        <tissue evidence="3">Soma without cirri and trophi</tissue>
    </source>
</reference>
<dbReference type="Proteomes" id="UP000440578">
    <property type="component" value="Unassembled WGS sequence"/>
</dbReference>
<dbReference type="InterPro" id="IPR052269">
    <property type="entry name" value="Golgi-PI4KB_interaction"/>
</dbReference>
<dbReference type="InterPro" id="IPR035984">
    <property type="entry name" value="Acyl-CoA-binding_sf"/>
</dbReference>
<evidence type="ECO:0000259" key="2">
    <source>
        <dbReference type="PROSITE" id="PS51228"/>
    </source>
</evidence>
<comment type="caution">
    <text evidence="3">The sequence shown here is derived from an EMBL/GenBank/DDBJ whole genome shotgun (WGS) entry which is preliminary data.</text>
</comment>
<dbReference type="InterPro" id="IPR000582">
    <property type="entry name" value="Acyl-CoA-binding_protein"/>
</dbReference>
<accession>A0A6A4WI73</accession>
<evidence type="ECO:0000256" key="1">
    <source>
        <dbReference type="SAM" id="MobiDB-lite"/>
    </source>
</evidence>
<gene>
    <name evidence="3" type="primary">ACBD3_1</name>
    <name evidence="3" type="ORF">FJT64_025971</name>
</gene>
<dbReference type="PANTHER" id="PTHR22973">
    <property type="entry name" value="LD35087P"/>
    <property type="match status" value="1"/>
</dbReference>
<dbReference type="GO" id="GO:0000139">
    <property type="term" value="C:Golgi membrane"/>
    <property type="evidence" value="ECO:0007669"/>
    <property type="project" value="TreeGrafter"/>
</dbReference>
<dbReference type="GO" id="GO:0000062">
    <property type="term" value="F:fatty-acyl-CoA binding"/>
    <property type="evidence" value="ECO:0007669"/>
    <property type="project" value="InterPro"/>
</dbReference>
<organism evidence="3 4">
    <name type="scientific">Amphibalanus amphitrite</name>
    <name type="common">Striped barnacle</name>
    <name type="synonym">Balanus amphitrite</name>
    <dbReference type="NCBI Taxonomy" id="1232801"/>
    <lineage>
        <taxon>Eukaryota</taxon>
        <taxon>Metazoa</taxon>
        <taxon>Ecdysozoa</taxon>
        <taxon>Arthropoda</taxon>
        <taxon>Crustacea</taxon>
        <taxon>Multicrustacea</taxon>
        <taxon>Cirripedia</taxon>
        <taxon>Thoracica</taxon>
        <taxon>Thoracicalcarea</taxon>
        <taxon>Balanomorpha</taxon>
        <taxon>Balanoidea</taxon>
        <taxon>Balanidae</taxon>
        <taxon>Amphibalaninae</taxon>
        <taxon>Amphibalanus</taxon>
    </lineage>
</organism>
<evidence type="ECO:0000313" key="3">
    <source>
        <dbReference type="EMBL" id="KAF0301798.1"/>
    </source>
</evidence>
<dbReference type="SUPFAM" id="SSF47027">
    <property type="entry name" value="Acyl-CoA binding protein"/>
    <property type="match status" value="1"/>
</dbReference>
<dbReference type="Gene3D" id="3.10.100.10">
    <property type="entry name" value="Mannose-Binding Protein A, subunit A"/>
    <property type="match status" value="1"/>
</dbReference>